<feature type="compositionally biased region" description="Polar residues" evidence="1">
    <location>
        <begin position="379"/>
        <end position="395"/>
    </location>
</feature>
<feature type="non-terminal residue" evidence="2">
    <location>
        <position position="1"/>
    </location>
</feature>
<feature type="compositionally biased region" description="Polar residues" evidence="1">
    <location>
        <begin position="329"/>
        <end position="357"/>
    </location>
</feature>
<organism evidence="2 3">
    <name type="scientific">Sphaeroforma arctica JP610</name>
    <dbReference type="NCBI Taxonomy" id="667725"/>
    <lineage>
        <taxon>Eukaryota</taxon>
        <taxon>Ichthyosporea</taxon>
        <taxon>Ichthyophonida</taxon>
        <taxon>Sphaeroforma</taxon>
    </lineage>
</organism>
<reference evidence="2 3" key="1">
    <citation type="submission" date="2011-02" db="EMBL/GenBank/DDBJ databases">
        <title>The Genome Sequence of Sphaeroforma arctica JP610.</title>
        <authorList>
            <consortium name="The Broad Institute Genome Sequencing Platform"/>
            <person name="Russ C."/>
            <person name="Cuomo C."/>
            <person name="Young S.K."/>
            <person name="Zeng Q."/>
            <person name="Gargeya S."/>
            <person name="Alvarado L."/>
            <person name="Berlin A."/>
            <person name="Chapman S.B."/>
            <person name="Chen Z."/>
            <person name="Freedman E."/>
            <person name="Gellesch M."/>
            <person name="Goldberg J."/>
            <person name="Griggs A."/>
            <person name="Gujja S."/>
            <person name="Heilman E."/>
            <person name="Heiman D."/>
            <person name="Howarth C."/>
            <person name="Mehta T."/>
            <person name="Neiman D."/>
            <person name="Pearson M."/>
            <person name="Roberts A."/>
            <person name="Saif S."/>
            <person name="Shea T."/>
            <person name="Shenoy N."/>
            <person name="Sisk P."/>
            <person name="Stolte C."/>
            <person name="Sykes S."/>
            <person name="White J."/>
            <person name="Yandava C."/>
            <person name="Burger G."/>
            <person name="Gray M.W."/>
            <person name="Holland P.W.H."/>
            <person name="King N."/>
            <person name="Lang F.B.F."/>
            <person name="Roger A.J."/>
            <person name="Ruiz-Trillo I."/>
            <person name="Haas B."/>
            <person name="Nusbaum C."/>
            <person name="Birren B."/>
        </authorList>
    </citation>
    <scope>NUCLEOTIDE SEQUENCE [LARGE SCALE GENOMIC DNA]</scope>
    <source>
        <strain evidence="2 3">JP610</strain>
    </source>
</reference>
<feature type="compositionally biased region" description="Polar residues" evidence="1">
    <location>
        <begin position="1"/>
        <end position="16"/>
    </location>
</feature>
<gene>
    <name evidence="2" type="ORF">SARC_04052</name>
</gene>
<feature type="region of interest" description="Disordered" evidence="1">
    <location>
        <begin position="241"/>
        <end position="357"/>
    </location>
</feature>
<evidence type="ECO:0000256" key="1">
    <source>
        <dbReference type="SAM" id="MobiDB-lite"/>
    </source>
</evidence>
<feature type="compositionally biased region" description="Polar residues" evidence="1">
    <location>
        <begin position="245"/>
        <end position="255"/>
    </location>
</feature>
<feature type="compositionally biased region" description="Polar residues" evidence="1">
    <location>
        <begin position="464"/>
        <end position="502"/>
    </location>
</feature>
<feature type="compositionally biased region" description="Basic residues" evidence="1">
    <location>
        <begin position="451"/>
        <end position="463"/>
    </location>
</feature>
<dbReference type="GeneID" id="25904556"/>
<feature type="compositionally biased region" description="Basic and acidic residues" evidence="1">
    <location>
        <begin position="411"/>
        <end position="421"/>
    </location>
</feature>
<feature type="compositionally biased region" description="Gly residues" evidence="1">
    <location>
        <begin position="424"/>
        <end position="435"/>
    </location>
</feature>
<proteinExistence type="predicted"/>
<evidence type="ECO:0000313" key="3">
    <source>
        <dbReference type="Proteomes" id="UP000054560"/>
    </source>
</evidence>
<feature type="region of interest" description="Disordered" evidence="1">
    <location>
        <begin position="1"/>
        <end position="25"/>
    </location>
</feature>
<feature type="compositionally biased region" description="Acidic residues" evidence="1">
    <location>
        <begin position="213"/>
        <end position="229"/>
    </location>
</feature>
<feature type="compositionally biased region" description="Polar residues" evidence="1">
    <location>
        <begin position="307"/>
        <end position="318"/>
    </location>
</feature>
<feature type="compositionally biased region" description="Polar residues" evidence="1">
    <location>
        <begin position="266"/>
        <end position="276"/>
    </location>
</feature>
<sequence>ARNRANTSASRFSNDSDGVPGSRRGTKALVPKKHVLLRCFTPGFLRADQVFDVHISTYSTDPRQLQVRRIKAYLRQNVMYKHEKEPILYSTVIAHDKLKPKASILFPQPAENEFKMTINPAKTRWRDEFLNFTGEATKSSIPVATGIVSDKLNRTLLSVDYTIEIHVSILGGTKIAKSVPVVLESPSVGMVLSSENRVAVQDLPDEAVREPELVEEMDSSDEELTDEELDDDEYERLQKEAFGQPQCNSPANKSKSASHHKLNASKGDSSMRSRALSSPPVSPHYDGRSGSGDTAVRRDSLPVSPSLEDSQGNGTGTEQDAHTTHTTTLVRMQSSSPGTSQTIAHRQNSIQTGSQLVSEAQRVPLPAVSVGAIVPPSYENLNETSTPAINTMSVRSRSEQLAAKFTRTKKREKEKEKEKKKGGLNAGGASSGSGHSGDVPASQTSTNPPGKHVKFMKKLRARATTRNQTSSSSSPTVQRNASMARTRSSGLPRSQLSVTNENGDVEGVDEHGLPRYSMISTAAALLNTEDSRNSTREL</sequence>
<protein>
    <submittedName>
        <fullName evidence="2">Uncharacterized protein</fullName>
    </submittedName>
</protein>
<dbReference type="AlphaFoldDB" id="A0A0L0G654"/>
<keyword evidence="3" id="KW-1185">Reference proteome</keyword>
<name>A0A0L0G654_9EUKA</name>
<dbReference type="RefSeq" id="XP_014157595.1">
    <property type="nucleotide sequence ID" value="XM_014302120.1"/>
</dbReference>
<dbReference type="Proteomes" id="UP000054560">
    <property type="component" value="Unassembled WGS sequence"/>
</dbReference>
<feature type="region of interest" description="Disordered" evidence="1">
    <location>
        <begin position="376"/>
        <end position="514"/>
    </location>
</feature>
<accession>A0A0L0G654</accession>
<dbReference type="EMBL" id="KQ241815">
    <property type="protein sequence ID" value="KNC83693.1"/>
    <property type="molecule type" value="Genomic_DNA"/>
</dbReference>
<feature type="region of interest" description="Disordered" evidence="1">
    <location>
        <begin position="202"/>
        <end position="229"/>
    </location>
</feature>
<evidence type="ECO:0000313" key="2">
    <source>
        <dbReference type="EMBL" id="KNC83693.1"/>
    </source>
</evidence>